<sequence>MALNEVQQIEKEINQSRHALITFDKDYSVDAVASALALYLILQKKGKLVDIVCDGFDLPKNLRFLPQAEKISPRLANLQKLIIKIAGGKENIDQFNYNIEGDGLKIYLTPKDGTINVEDIKTESSEYKYDLIFVLDTADLDSLGTIYQKSTEFFYNTTIINIDHKSENEQFGQINLTDPNAVATAEMVFELINGLGENLLDQPIATCLLTGLVAKTRSFKTANVRPKTLEAASQLLILEADQQTIVKNLYRSRTLATLNLWGRTLARLKSDDSNKLIWSLLTDHDFLDSQADQKDLPDVVEELISFIPGVEVVILIYQLNGQVKVLINALKNHNALYLAKTFRPEGTKNVATFSLTGTTLLAAEKTVIEEIKYNIGKK</sequence>
<dbReference type="InterPro" id="IPR051319">
    <property type="entry name" value="Oligoribo/pAp-PDE_c-di-AMP_PDE"/>
</dbReference>
<dbReference type="PANTHER" id="PTHR47618:SF1">
    <property type="entry name" value="BIFUNCTIONAL OLIGORIBONUCLEASE AND PAP PHOSPHATASE NRNA"/>
    <property type="match status" value="1"/>
</dbReference>
<dbReference type="InterPro" id="IPR001667">
    <property type="entry name" value="DDH_dom"/>
</dbReference>
<dbReference type="InterPro" id="IPR038763">
    <property type="entry name" value="DHH_sf"/>
</dbReference>
<proteinExistence type="predicted"/>
<comment type="caution">
    <text evidence="2">The sequence shown here is derived from an EMBL/GenBank/DDBJ whole genome shotgun (WGS) entry which is preliminary data.</text>
</comment>
<evidence type="ECO:0000259" key="1">
    <source>
        <dbReference type="Pfam" id="PF01368"/>
    </source>
</evidence>
<dbReference type="PANTHER" id="PTHR47618">
    <property type="entry name" value="BIFUNCTIONAL OLIGORIBONUCLEASE AND PAP PHOSPHATASE NRNA"/>
    <property type="match status" value="1"/>
</dbReference>
<protein>
    <recommendedName>
        <fullName evidence="1">DDH domain-containing protein</fullName>
    </recommendedName>
</protein>
<dbReference type="AlphaFoldDB" id="A0A1G1Y1P6"/>
<dbReference type="Pfam" id="PF01368">
    <property type="entry name" value="DHH"/>
    <property type="match status" value="1"/>
</dbReference>
<evidence type="ECO:0000313" key="2">
    <source>
        <dbReference type="EMBL" id="OGY46228.1"/>
    </source>
</evidence>
<feature type="domain" description="DDH" evidence="1">
    <location>
        <begin position="20"/>
        <end position="211"/>
    </location>
</feature>
<name>A0A1G1Y1P6_9BACT</name>
<accession>A0A1G1Y1P6</accession>
<reference evidence="2 3" key="1">
    <citation type="journal article" date="2016" name="Nat. Commun.">
        <title>Thousands of microbial genomes shed light on interconnected biogeochemical processes in an aquifer system.</title>
        <authorList>
            <person name="Anantharaman K."/>
            <person name="Brown C.T."/>
            <person name="Hug L.A."/>
            <person name="Sharon I."/>
            <person name="Castelle C.J."/>
            <person name="Probst A.J."/>
            <person name="Thomas B.C."/>
            <person name="Singh A."/>
            <person name="Wilkins M.J."/>
            <person name="Karaoz U."/>
            <person name="Brodie E.L."/>
            <person name="Williams K.H."/>
            <person name="Hubbard S.S."/>
            <person name="Banfield J.F."/>
        </authorList>
    </citation>
    <scope>NUCLEOTIDE SEQUENCE [LARGE SCALE GENOMIC DNA]</scope>
</reference>
<organism evidence="2 3">
    <name type="scientific">Candidatus Buchananbacteria bacterium RIFCSPHIGHO2_01_FULL_44_11</name>
    <dbReference type="NCBI Taxonomy" id="1797535"/>
    <lineage>
        <taxon>Bacteria</taxon>
        <taxon>Candidatus Buchananiibacteriota</taxon>
    </lineage>
</organism>
<gene>
    <name evidence="2" type="ORF">A2744_04500</name>
</gene>
<dbReference type="Gene3D" id="3.90.1640.10">
    <property type="entry name" value="inorganic pyrophosphatase (n-terminal core)"/>
    <property type="match status" value="2"/>
</dbReference>
<dbReference type="EMBL" id="MHIE01000006">
    <property type="protein sequence ID" value="OGY46228.1"/>
    <property type="molecule type" value="Genomic_DNA"/>
</dbReference>
<evidence type="ECO:0000313" key="3">
    <source>
        <dbReference type="Proteomes" id="UP000178240"/>
    </source>
</evidence>
<dbReference type="Proteomes" id="UP000178240">
    <property type="component" value="Unassembled WGS sequence"/>
</dbReference>
<dbReference type="SUPFAM" id="SSF64182">
    <property type="entry name" value="DHH phosphoesterases"/>
    <property type="match status" value="1"/>
</dbReference>
<dbReference type="Gene3D" id="3.10.310.30">
    <property type="match status" value="1"/>
</dbReference>
<dbReference type="STRING" id="1797535.A2744_04500"/>